<dbReference type="Pfam" id="PF00392">
    <property type="entry name" value="GntR"/>
    <property type="match status" value="1"/>
</dbReference>
<organism evidence="5 6">
    <name type="scientific">Novosphingobium lindaniclasticum LE124</name>
    <dbReference type="NCBI Taxonomy" id="1096930"/>
    <lineage>
        <taxon>Bacteria</taxon>
        <taxon>Pseudomonadati</taxon>
        <taxon>Pseudomonadota</taxon>
        <taxon>Alphaproteobacteria</taxon>
        <taxon>Sphingomonadales</taxon>
        <taxon>Sphingomonadaceae</taxon>
        <taxon>Novosphingobium</taxon>
    </lineage>
</organism>
<comment type="caution">
    <text evidence="5">The sequence shown here is derived from an EMBL/GenBank/DDBJ whole genome shotgun (WGS) entry which is preliminary data.</text>
</comment>
<evidence type="ECO:0000256" key="3">
    <source>
        <dbReference type="ARBA" id="ARBA00023163"/>
    </source>
</evidence>
<dbReference type="AlphaFoldDB" id="T0IMZ3"/>
<protein>
    <recommendedName>
        <fullName evidence="4">HTH gntR-type domain-containing protein</fullName>
    </recommendedName>
</protein>
<dbReference type="PANTHER" id="PTHR43537:SF24">
    <property type="entry name" value="GLUCONATE OPERON TRANSCRIPTIONAL REPRESSOR"/>
    <property type="match status" value="1"/>
</dbReference>
<dbReference type="PRINTS" id="PR00035">
    <property type="entry name" value="HTHGNTR"/>
</dbReference>
<dbReference type="Pfam" id="PF07729">
    <property type="entry name" value="FCD"/>
    <property type="match status" value="1"/>
</dbReference>
<dbReference type="GO" id="GO:0003700">
    <property type="term" value="F:DNA-binding transcription factor activity"/>
    <property type="evidence" value="ECO:0007669"/>
    <property type="project" value="InterPro"/>
</dbReference>
<keyword evidence="2" id="KW-0238">DNA-binding</keyword>
<accession>T0IMZ3</accession>
<proteinExistence type="predicted"/>
<dbReference type="CDD" id="cd07377">
    <property type="entry name" value="WHTH_GntR"/>
    <property type="match status" value="1"/>
</dbReference>
<dbReference type="PANTHER" id="PTHR43537">
    <property type="entry name" value="TRANSCRIPTIONAL REGULATOR, GNTR FAMILY"/>
    <property type="match status" value="1"/>
</dbReference>
<dbReference type="GO" id="GO:0003677">
    <property type="term" value="F:DNA binding"/>
    <property type="evidence" value="ECO:0007669"/>
    <property type="project" value="UniProtKB-KW"/>
</dbReference>
<dbReference type="InterPro" id="IPR036390">
    <property type="entry name" value="WH_DNA-bd_sf"/>
</dbReference>
<dbReference type="Proteomes" id="UP000015527">
    <property type="component" value="Unassembled WGS sequence"/>
</dbReference>
<dbReference type="SMART" id="SM00895">
    <property type="entry name" value="FCD"/>
    <property type="match status" value="1"/>
</dbReference>
<dbReference type="InterPro" id="IPR008920">
    <property type="entry name" value="TF_FadR/GntR_C"/>
</dbReference>
<gene>
    <name evidence="5" type="ORF">L284_14555</name>
</gene>
<dbReference type="SMART" id="SM00345">
    <property type="entry name" value="HTH_GNTR"/>
    <property type="match status" value="1"/>
</dbReference>
<dbReference type="Gene3D" id="1.20.120.530">
    <property type="entry name" value="GntR ligand-binding domain-like"/>
    <property type="match status" value="1"/>
</dbReference>
<dbReference type="Gene3D" id="1.10.10.10">
    <property type="entry name" value="Winged helix-like DNA-binding domain superfamily/Winged helix DNA-binding domain"/>
    <property type="match status" value="1"/>
</dbReference>
<reference evidence="5 6" key="1">
    <citation type="journal article" date="2013" name="Genome Announc.">
        <title>Genome Sequence of Novosphingobium lindaniclasticum LE124T, Isolated from a Hexachlorocyclohexane Dumpsite.</title>
        <authorList>
            <person name="Saxena A."/>
            <person name="Nayyar N."/>
            <person name="Sangwan N."/>
            <person name="Kumari R."/>
            <person name="Khurana J.P."/>
            <person name="Lal R."/>
        </authorList>
    </citation>
    <scope>NUCLEOTIDE SEQUENCE [LARGE SCALE GENOMIC DNA]</scope>
    <source>
        <strain evidence="5 6">LE124</strain>
    </source>
</reference>
<evidence type="ECO:0000259" key="4">
    <source>
        <dbReference type="PROSITE" id="PS50949"/>
    </source>
</evidence>
<dbReference type="OrthoDB" id="9789310at2"/>
<evidence type="ECO:0000313" key="5">
    <source>
        <dbReference type="EMBL" id="EQB13180.1"/>
    </source>
</evidence>
<keyword evidence="3" id="KW-0804">Transcription</keyword>
<feature type="domain" description="HTH gntR-type" evidence="4">
    <location>
        <begin position="11"/>
        <end position="80"/>
    </location>
</feature>
<dbReference type="SUPFAM" id="SSF48008">
    <property type="entry name" value="GntR ligand-binding domain-like"/>
    <property type="match status" value="1"/>
</dbReference>
<keyword evidence="1" id="KW-0805">Transcription regulation</keyword>
<dbReference type="SUPFAM" id="SSF46785">
    <property type="entry name" value="Winged helix' DNA-binding domain"/>
    <property type="match status" value="1"/>
</dbReference>
<dbReference type="RefSeq" id="WP_021234735.1">
    <property type="nucleotide sequence ID" value="NZ_ATHL01000090.1"/>
</dbReference>
<evidence type="ECO:0000256" key="2">
    <source>
        <dbReference type="ARBA" id="ARBA00023125"/>
    </source>
</evidence>
<keyword evidence="6" id="KW-1185">Reference proteome</keyword>
<dbReference type="eggNOG" id="COG1802">
    <property type="taxonomic scope" value="Bacteria"/>
</dbReference>
<dbReference type="InterPro" id="IPR000524">
    <property type="entry name" value="Tscrpt_reg_HTH_GntR"/>
</dbReference>
<name>T0IMZ3_9SPHN</name>
<evidence type="ECO:0000313" key="6">
    <source>
        <dbReference type="Proteomes" id="UP000015527"/>
    </source>
</evidence>
<dbReference type="PATRIC" id="fig|1096930.3.peg.2898"/>
<sequence length="224" mass="24442">MTLERIEARPQTLRLIALDRVRDAIMQGQIAPGERLVERTLGDRLGVSRSVIREVIRNLESEGLVESTPSGPRLSSISPEQAQQIYEIRMQLESSAAAACAEHSSAETVASLREALCAIEAAHQDKNAIAALAATTHFYEVIFKTGGHEIAWEIVQRLNSRISQMRAMTLSVVGRQAAGLKRLSKIVDAIASRNADAAAKACREHVHEASLIAVEMLKSKQKPS</sequence>
<dbReference type="EMBL" id="ATHL01000090">
    <property type="protein sequence ID" value="EQB13180.1"/>
    <property type="molecule type" value="Genomic_DNA"/>
</dbReference>
<dbReference type="InterPro" id="IPR011711">
    <property type="entry name" value="GntR_C"/>
</dbReference>
<evidence type="ECO:0000256" key="1">
    <source>
        <dbReference type="ARBA" id="ARBA00023015"/>
    </source>
</evidence>
<dbReference type="InterPro" id="IPR036388">
    <property type="entry name" value="WH-like_DNA-bd_sf"/>
</dbReference>
<dbReference type="PROSITE" id="PS50949">
    <property type="entry name" value="HTH_GNTR"/>
    <property type="match status" value="1"/>
</dbReference>